<evidence type="ECO:0000256" key="2">
    <source>
        <dbReference type="SAM" id="MobiDB-lite"/>
    </source>
</evidence>
<evidence type="ECO:0000259" key="3">
    <source>
        <dbReference type="SMART" id="SM00955"/>
    </source>
</evidence>
<proteinExistence type="predicted"/>
<dbReference type="STRING" id="5786.F0ZQ51"/>
<dbReference type="InterPro" id="IPR001900">
    <property type="entry name" value="RNase_II/R"/>
</dbReference>
<dbReference type="VEuPathDB" id="AmoebaDB:DICPUDRAFT_80317"/>
<dbReference type="Proteomes" id="UP000001064">
    <property type="component" value="Unassembled WGS sequence"/>
</dbReference>
<evidence type="ECO:0000256" key="1">
    <source>
        <dbReference type="SAM" id="Coils"/>
    </source>
</evidence>
<dbReference type="SMART" id="SM00955">
    <property type="entry name" value="RNB"/>
    <property type="match status" value="1"/>
</dbReference>
<dbReference type="Pfam" id="PF00773">
    <property type="entry name" value="RNB"/>
    <property type="match status" value="1"/>
</dbReference>
<keyword evidence="1" id="KW-0175">Coiled coil</keyword>
<protein>
    <recommendedName>
        <fullName evidence="3">RNB domain-containing protein</fullName>
    </recommendedName>
</protein>
<reference evidence="5" key="1">
    <citation type="journal article" date="2011" name="Genome Biol.">
        <title>Comparative genomics of the social amoebae Dictyostelium discoideum and Dictyostelium purpureum.</title>
        <authorList>
            <consortium name="US DOE Joint Genome Institute (JGI-PGF)"/>
            <person name="Sucgang R."/>
            <person name="Kuo A."/>
            <person name="Tian X."/>
            <person name="Salerno W."/>
            <person name="Parikh A."/>
            <person name="Feasley C.L."/>
            <person name="Dalin E."/>
            <person name="Tu H."/>
            <person name="Huang E."/>
            <person name="Barry K."/>
            <person name="Lindquist E."/>
            <person name="Shapiro H."/>
            <person name="Bruce D."/>
            <person name="Schmutz J."/>
            <person name="Salamov A."/>
            <person name="Fey P."/>
            <person name="Gaudet P."/>
            <person name="Anjard C."/>
            <person name="Babu M.M."/>
            <person name="Basu S."/>
            <person name="Bushmanova Y."/>
            <person name="van der Wel H."/>
            <person name="Katoh-Kurasawa M."/>
            <person name="Dinh C."/>
            <person name="Coutinho P.M."/>
            <person name="Saito T."/>
            <person name="Elias M."/>
            <person name="Schaap P."/>
            <person name="Kay R.R."/>
            <person name="Henrissat B."/>
            <person name="Eichinger L."/>
            <person name="Rivero F."/>
            <person name="Putnam N.H."/>
            <person name="West C.M."/>
            <person name="Loomis W.F."/>
            <person name="Chisholm R.L."/>
            <person name="Shaulsky G."/>
            <person name="Strassmann J.E."/>
            <person name="Queller D.C."/>
            <person name="Kuspa A."/>
            <person name="Grigoriev I.V."/>
        </authorList>
    </citation>
    <scope>NUCLEOTIDE SEQUENCE [LARGE SCALE GENOMIC DNA]</scope>
    <source>
        <strain evidence="5">QSDP1</strain>
    </source>
</reference>
<dbReference type="InterPro" id="IPR012340">
    <property type="entry name" value="NA-bd_OB-fold"/>
</dbReference>
<organism evidence="4 5">
    <name type="scientific">Dictyostelium purpureum</name>
    <name type="common">Slime mold</name>
    <dbReference type="NCBI Taxonomy" id="5786"/>
    <lineage>
        <taxon>Eukaryota</taxon>
        <taxon>Amoebozoa</taxon>
        <taxon>Evosea</taxon>
        <taxon>Eumycetozoa</taxon>
        <taxon>Dictyostelia</taxon>
        <taxon>Dictyosteliales</taxon>
        <taxon>Dictyosteliaceae</taxon>
        <taxon>Dictyostelium</taxon>
    </lineage>
</organism>
<keyword evidence="5" id="KW-1185">Reference proteome</keyword>
<dbReference type="GeneID" id="10502673"/>
<dbReference type="GO" id="GO:0003723">
    <property type="term" value="F:RNA binding"/>
    <property type="evidence" value="ECO:0007669"/>
    <property type="project" value="InterPro"/>
</dbReference>
<feature type="coiled-coil region" evidence="1">
    <location>
        <begin position="98"/>
        <end position="161"/>
    </location>
</feature>
<name>F0ZQ51_DICPU</name>
<dbReference type="eggNOG" id="ENOG502RF7S">
    <property type="taxonomic scope" value="Eukaryota"/>
</dbReference>
<dbReference type="OMA" id="RIYVHIT"/>
<dbReference type="GO" id="GO:0000932">
    <property type="term" value="C:P-body"/>
    <property type="evidence" value="ECO:0000318"/>
    <property type="project" value="GO_Central"/>
</dbReference>
<dbReference type="RefSeq" id="XP_003289559.1">
    <property type="nucleotide sequence ID" value="XM_003289511.1"/>
</dbReference>
<feature type="region of interest" description="Disordered" evidence="2">
    <location>
        <begin position="30"/>
        <end position="51"/>
    </location>
</feature>
<dbReference type="InParanoid" id="F0ZQ51"/>
<evidence type="ECO:0000313" key="4">
    <source>
        <dbReference type="EMBL" id="EGC33924.1"/>
    </source>
</evidence>
<gene>
    <name evidence="4" type="ORF">DICPUDRAFT_80317</name>
</gene>
<dbReference type="SUPFAM" id="SSF50249">
    <property type="entry name" value="Nucleic acid-binding proteins"/>
    <property type="match status" value="1"/>
</dbReference>
<dbReference type="AlphaFoldDB" id="F0ZQ51"/>
<accession>F0ZQ51</accession>
<dbReference type="FunCoup" id="F0ZQ51">
    <property type="interactions" value="271"/>
</dbReference>
<dbReference type="GO" id="GO:0006402">
    <property type="term" value="P:mRNA catabolic process"/>
    <property type="evidence" value="ECO:0000318"/>
    <property type="project" value="GO_Central"/>
</dbReference>
<feature type="compositionally biased region" description="Low complexity" evidence="2">
    <location>
        <begin position="30"/>
        <end position="48"/>
    </location>
</feature>
<dbReference type="KEGG" id="dpp:DICPUDRAFT_80317"/>
<dbReference type="OrthoDB" id="21064at2759"/>
<sequence length="921" mass="106856">MLKYKFKSNTIHSNTSLNILRSFISTKSFNNNNNNNSNNSNNTSNNSSFVNRHQKFKGKEEVNLLNVIKLPKNKPNKNEILPILEKKEKPGKQEIKKEAQLKKKLGSLENEKKKVLSQIKEFDETPDALKMLFESGIKKRLQKKLKEIENEEIEIKKGLQENIKHDVEENQVKKESMSMKDLDTMKLLFGTDFEGEAENKPKTEIDTVVEFMYQDRFYIGVVKNILSSGKLQVERLVTKTSGKYSTDTVSINRSDVSFYWKDLFGAMNINELIEMDSSYQSFKFQTNIVNDTKLALFKNEYKFTTDQVAKVLYNVREPTKKQLYSTFKYLSTSDTITKPEDDRLGYEFVKPIDNKERLDQFIKKIKSILNRIKEESFEKSNIIHQFDHNDTYYLNIIKLLSISPRRNFVPDSSYRVILKELGYENSSESAKKLLEDIGFVSKVPEDVSFYNKNLGLWSKEIYEYSKIIETQPNLITDLLSSIRINFDKPVISIDPSSTLGIDDAISIDCESSDRFNTVYIHISDFIRWMPDGTDNILYKSALLNLKTFYPPNGAYHMFPPSLVKILSLSNATQDNPTYAITMEINFDKSTSQIESYKIYPTSLTSVIPLSQSIVTKRLESIIQNPKNANEEEFSLGERILYTLYKFTRKRQAYRESNKTSLESYGRVNQYKKEIRIKQSHSGEENNNYDVPLSTLSQKRPHQSLAHEIVDEILSSVDDIFTEIFQSKGIYGFYKYFGQPNYKRISPKSSFLTITSPIRNFTHLFTQYQLKSLLLNPNANTKDPKLFFDSDYTTSVGDQVIKTIGLKKKYQINIVNFVLLKAIESEIEKQKMQNIQNPDFKAVLEGSILSVNPSKYHFVIFLHKFQYSANCTFSIPQNQKSTPFRVNDRVKVTVESIDLNNLSLKLNFDKFIDRSLNKLYNY</sequence>
<dbReference type="EMBL" id="GL871120">
    <property type="protein sequence ID" value="EGC33924.1"/>
    <property type="molecule type" value="Genomic_DNA"/>
</dbReference>
<dbReference type="GO" id="GO:0000175">
    <property type="term" value="F:3'-5'-RNA exonuclease activity"/>
    <property type="evidence" value="ECO:0000318"/>
    <property type="project" value="GO_Central"/>
</dbReference>
<evidence type="ECO:0000313" key="5">
    <source>
        <dbReference type="Proteomes" id="UP000001064"/>
    </source>
</evidence>
<feature type="domain" description="RNB" evidence="3">
    <location>
        <begin position="483"/>
        <end position="775"/>
    </location>
</feature>